<dbReference type="RefSeq" id="WP_160673645.1">
    <property type="nucleotide sequence ID" value="NZ_WTYN01000001.1"/>
</dbReference>
<evidence type="ECO:0000313" key="3">
    <source>
        <dbReference type="Proteomes" id="UP000445582"/>
    </source>
</evidence>
<feature type="chain" id="PRO_5032967274" evidence="1">
    <location>
        <begin position="27"/>
        <end position="251"/>
    </location>
</feature>
<organism evidence="2 3">
    <name type="scientific">Qipengyuania oceanensis</name>
    <dbReference type="NCBI Taxonomy" id="1463597"/>
    <lineage>
        <taxon>Bacteria</taxon>
        <taxon>Pseudomonadati</taxon>
        <taxon>Pseudomonadota</taxon>
        <taxon>Alphaproteobacteria</taxon>
        <taxon>Sphingomonadales</taxon>
        <taxon>Erythrobacteraceae</taxon>
        <taxon>Qipengyuania</taxon>
    </lineage>
</organism>
<dbReference type="EMBL" id="WTYN01000001">
    <property type="protein sequence ID" value="MXO62911.1"/>
    <property type="molecule type" value="Genomic_DNA"/>
</dbReference>
<keyword evidence="1" id="KW-0732">Signal</keyword>
<reference evidence="2 3" key="1">
    <citation type="submission" date="2019-12" db="EMBL/GenBank/DDBJ databases">
        <title>Genomic-based taxomic classification of the family Erythrobacteraceae.</title>
        <authorList>
            <person name="Xu L."/>
        </authorList>
    </citation>
    <scope>NUCLEOTIDE SEQUENCE [LARGE SCALE GENOMIC DNA]</scope>
    <source>
        <strain evidence="2 3">MCCC 1A09965</strain>
    </source>
</reference>
<evidence type="ECO:0000313" key="2">
    <source>
        <dbReference type="EMBL" id="MXO62911.1"/>
    </source>
</evidence>
<keyword evidence="3" id="KW-1185">Reference proteome</keyword>
<gene>
    <name evidence="2" type="ORF">GRI48_07805</name>
</gene>
<accession>A0A844YFI1</accession>
<protein>
    <submittedName>
        <fullName evidence="2">Uncharacterized protein</fullName>
    </submittedName>
</protein>
<feature type="signal peptide" evidence="1">
    <location>
        <begin position="1"/>
        <end position="26"/>
    </location>
</feature>
<comment type="caution">
    <text evidence="2">The sequence shown here is derived from an EMBL/GenBank/DDBJ whole genome shotgun (WGS) entry which is preliminary data.</text>
</comment>
<sequence length="251" mass="26380">MRIKRDRFGKGGFAPALLAGAAMALALPTAGLAVVSAGLDTATDTDAGFAQFTPAQVDPALAQRVAKVARAKGVRFTPAEMGTRSNRSVTVAVRVNDKTARAISVRSALKAAAGEMGQGSSIALAPTRYNLGVSRGYQTFAKQPLKLPDTISRVSMPDLAAFKPSEGTAAAKPGRFQSRIALEEEGKIGRAPNTLEGAGEQSVEVSGSYRVLRNLDVTAGVRLSQERDRLAPLTDSVQDSQAVYVGTQFRF</sequence>
<dbReference type="Proteomes" id="UP000445582">
    <property type="component" value="Unassembled WGS sequence"/>
</dbReference>
<dbReference type="OrthoDB" id="8479273at2"/>
<name>A0A844YFI1_9SPHN</name>
<dbReference type="AlphaFoldDB" id="A0A844YFI1"/>
<proteinExistence type="predicted"/>
<evidence type="ECO:0000256" key="1">
    <source>
        <dbReference type="SAM" id="SignalP"/>
    </source>
</evidence>